<dbReference type="EMBL" id="MT143778">
    <property type="protein sequence ID" value="QJB02376.1"/>
    <property type="molecule type" value="Genomic_DNA"/>
</dbReference>
<organism evidence="3">
    <name type="scientific">viral metagenome</name>
    <dbReference type="NCBI Taxonomy" id="1070528"/>
    <lineage>
        <taxon>unclassified sequences</taxon>
        <taxon>metagenomes</taxon>
        <taxon>organismal metagenomes</taxon>
    </lineage>
</organism>
<dbReference type="EMBL" id="MT142141">
    <property type="protein sequence ID" value="QJA75102.1"/>
    <property type="molecule type" value="Genomic_DNA"/>
</dbReference>
<dbReference type="EMBL" id="MT142699">
    <property type="protein sequence ID" value="QJA87356.1"/>
    <property type="molecule type" value="Genomic_DNA"/>
</dbReference>
<evidence type="ECO:0000313" key="3">
    <source>
        <dbReference type="EMBL" id="QJB02376.1"/>
    </source>
</evidence>
<dbReference type="EMBL" id="MT145016">
    <property type="protein sequence ID" value="QJI02607.1"/>
    <property type="molecule type" value="Genomic_DNA"/>
</dbReference>
<evidence type="ECO:0000313" key="4">
    <source>
        <dbReference type="EMBL" id="QJI02607.1"/>
    </source>
</evidence>
<sequence>MAAEYKVIRISEMLRAGEGEGIVKVYRHTIKTRGGTILNVEVSEEDFTPEKVAPILQARAEKADKILKL</sequence>
<proteinExistence type="predicted"/>
<dbReference type="AlphaFoldDB" id="A0A6M3MAX5"/>
<evidence type="ECO:0000313" key="1">
    <source>
        <dbReference type="EMBL" id="QJA75102.1"/>
    </source>
</evidence>
<accession>A0A6M3MAX5</accession>
<name>A0A6M3MAX5_9ZZZZ</name>
<gene>
    <name evidence="3" type="ORF">MM171B01350_0011</name>
    <name evidence="1" type="ORF">MM415A01868_0004</name>
    <name evidence="2" type="ORF">MM415B03014_0013</name>
    <name evidence="4" type="ORF">TM448B03451_0002</name>
</gene>
<protein>
    <submittedName>
        <fullName evidence="3">Uncharacterized protein</fullName>
    </submittedName>
</protein>
<evidence type="ECO:0000313" key="2">
    <source>
        <dbReference type="EMBL" id="QJA87356.1"/>
    </source>
</evidence>
<reference evidence="3" key="1">
    <citation type="submission" date="2020-03" db="EMBL/GenBank/DDBJ databases">
        <title>The deep terrestrial virosphere.</title>
        <authorList>
            <person name="Holmfeldt K."/>
            <person name="Nilsson E."/>
            <person name="Simone D."/>
            <person name="Lopez-Fernandez M."/>
            <person name="Wu X."/>
            <person name="de Brujin I."/>
            <person name="Lundin D."/>
            <person name="Andersson A."/>
            <person name="Bertilsson S."/>
            <person name="Dopson M."/>
        </authorList>
    </citation>
    <scope>NUCLEOTIDE SEQUENCE</scope>
    <source>
        <strain evidence="3">MM171B01350</strain>
        <strain evidence="1">MM415A01868</strain>
        <strain evidence="2">MM415B03014</strain>
        <strain evidence="4">TM448B03451</strain>
    </source>
</reference>